<proteinExistence type="predicted"/>
<dbReference type="InterPro" id="IPR008502">
    <property type="entry name" value="Prolamin-like"/>
</dbReference>
<sequence length="94" mass="10462">MAPGPSVAVAPRPSATPGRPEREDQVLPDPITCFHDVKAVPKCMEAVLEFRYKEVTKKCCKVMLSLPESCFGVLFPIPFLYHLILKAACKFINK</sequence>
<protein>
    <recommendedName>
        <fullName evidence="3">Prolamin-like domain-containing protein</fullName>
    </recommendedName>
</protein>
<name>R0HP62_9BRAS</name>
<evidence type="ECO:0000256" key="2">
    <source>
        <dbReference type="SAM" id="MobiDB-lite"/>
    </source>
</evidence>
<dbReference type="AlphaFoldDB" id="R0HP62"/>
<keyword evidence="1" id="KW-0732">Signal</keyword>
<organism evidence="4 5">
    <name type="scientific">Capsella rubella</name>
    <dbReference type="NCBI Taxonomy" id="81985"/>
    <lineage>
        <taxon>Eukaryota</taxon>
        <taxon>Viridiplantae</taxon>
        <taxon>Streptophyta</taxon>
        <taxon>Embryophyta</taxon>
        <taxon>Tracheophyta</taxon>
        <taxon>Spermatophyta</taxon>
        <taxon>Magnoliopsida</taxon>
        <taxon>eudicotyledons</taxon>
        <taxon>Gunneridae</taxon>
        <taxon>Pentapetalae</taxon>
        <taxon>rosids</taxon>
        <taxon>malvids</taxon>
        <taxon>Brassicales</taxon>
        <taxon>Brassicaceae</taxon>
        <taxon>Camelineae</taxon>
        <taxon>Capsella</taxon>
    </lineage>
</organism>
<dbReference type="OrthoDB" id="1085669at2759"/>
<feature type="domain" description="Prolamin-like" evidence="3">
    <location>
        <begin position="32"/>
        <end position="80"/>
    </location>
</feature>
<evidence type="ECO:0000313" key="5">
    <source>
        <dbReference type="Proteomes" id="UP000029121"/>
    </source>
</evidence>
<dbReference type="Pfam" id="PF05617">
    <property type="entry name" value="Prolamin_like"/>
    <property type="match status" value="1"/>
</dbReference>
<dbReference type="Proteomes" id="UP000029121">
    <property type="component" value="Unassembled WGS sequence"/>
</dbReference>
<feature type="region of interest" description="Disordered" evidence="2">
    <location>
        <begin position="1"/>
        <end position="26"/>
    </location>
</feature>
<gene>
    <name evidence="4" type="ORF">CARUB_v10019119mg</name>
</gene>
<dbReference type="KEGG" id="crb:17885766"/>
<reference evidence="5" key="1">
    <citation type="journal article" date="2013" name="Nat. Genet.">
        <title>The Capsella rubella genome and the genomic consequences of rapid mating system evolution.</title>
        <authorList>
            <person name="Slotte T."/>
            <person name="Hazzouri K.M."/>
            <person name="Agren J.A."/>
            <person name="Koenig D."/>
            <person name="Maumus F."/>
            <person name="Guo Y.L."/>
            <person name="Steige K."/>
            <person name="Platts A.E."/>
            <person name="Escobar J.S."/>
            <person name="Newman L.K."/>
            <person name="Wang W."/>
            <person name="Mandakova T."/>
            <person name="Vello E."/>
            <person name="Smith L.M."/>
            <person name="Henz S.R."/>
            <person name="Steffen J."/>
            <person name="Takuno S."/>
            <person name="Brandvain Y."/>
            <person name="Coop G."/>
            <person name="Andolfatto P."/>
            <person name="Hu T.T."/>
            <person name="Blanchette M."/>
            <person name="Clark R.M."/>
            <person name="Quesneville H."/>
            <person name="Nordborg M."/>
            <person name="Gaut B.S."/>
            <person name="Lysak M.A."/>
            <person name="Jenkins J."/>
            <person name="Grimwood J."/>
            <person name="Chapman J."/>
            <person name="Prochnik S."/>
            <person name="Shu S."/>
            <person name="Rokhsar D."/>
            <person name="Schmutz J."/>
            <person name="Weigel D."/>
            <person name="Wright S.I."/>
        </authorList>
    </citation>
    <scope>NUCLEOTIDE SEQUENCE [LARGE SCALE GENOMIC DNA]</scope>
    <source>
        <strain evidence="5">cv. Monte Gargano</strain>
    </source>
</reference>
<evidence type="ECO:0000313" key="4">
    <source>
        <dbReference type="EMBL" id="EOA25758.1"/>
    </source>
</evidence>
<dbReference type="EMBL" id="KB870809">
    <property type="protein sequence ID" value="EOA25758.1"/>
    <property type="molecule type" value="Genomic_DNA"/>
</dbReference>
<keyword evidence="5" id="KW-1185">Reference proteome</keyword>
<evidence type="ECO:0000256" key="1">
    <source>
        <dbReference type="ARBA" id="ARBA00022729"/>
    </source>
</evidence>
<evidence type="ECO:0000259" key="3">
    <source>
        <dbReference type="Pfam" id="PF05617"/>
    </source>
</evidence>
<accession>R0HP62</accession>